<gene>
    <name evidence="1" type="ORF">QWY28_17485</name>
</gene>
<accession>A0ABT8FJ96</accession>
<keyword evidence="2" id="KW-1185">Reference proteome</keyword>
<evidence type="ECO:0000313" key="2">
    <source>
        <dbReference type="Proteomes" id="UP001168620"/>
    </source>
</evidence>
<dbReference type="Proteomes" id="UP001168620">
    <property type="component" value="Unassembled WGS sequence"/>
</dbReference>
<comment type="caution">
    <text evidence="1">The sequence shown here is derived from an EMBL/GenBank/DDBJ whole genome shotgun (WGS) entry which is preliminary data.</text>
</comment>
<name>A0ABT8FJ96_9ACTN</name>
<protein>
    <submittedName>
        <fullName evidence="1">Uncharacterized protein</fullName>
    </submittedName>
</protein>
<proteinExistence type="predicted"/>
<evidence type="ECO:0000313" key="1">
    <source>
        <dbReference type="EMBL" id="MDN4174758.1"/>
    </source>
</evidence>
<dbReference type="EMBL" id="JAUHJQ010000008">
    <property type="protein sequence ID" value="MDN4174758.1"/>
    <property type="molecule type" value="Genomic_DNA"/>
</dbReference>
<organism evidence="1 2">
    <name type="scientific">Nocardioides oceani</name>
    <dbReference type="NCBI Taxonomy" id="3058369"/>
    <lineage>
        <taxon>Bacteria</taxon>
        <taxon>Bacillati</taxon>
        <taxon>Actinomycetota</taxon>
        <taxon>Actinomycetes</taxon>
        <taxon>Propionibacteriales</taxon>
        <taxon>Nocardioidaceae</taxon>
        <taxon>Nocardioides</taxon>
    </lineage>
</organism>
<reference evidence="1" key="1">
    <citation type="submission" date="2023-06" db="EMBL/GenBank/DDBJ databases">
        <title>Draft genome sequence of Nocardioides sp. SOB77.</title>
        <authorList>
            <person name="Zhang G."/>
        </authorList>
    </citation>
    <scope>NUCLEOTIDE SEQUENCE</scope>
    <source>
        <strain evidence="1">SOB77</strain>
    </source>
</reference>
<sequence length="113" mass="12778">MTSGAPPVEEWITEWAVEVTWADWRAAGAKGPTSQYGPFEHESQRDLFLATQRRDRAVAATRVLTRRAAYTAWTPTSAVEETSEAERQRLLAEVYEQITGAVHPHPPERDERS</sequence>